<dbReference type="PATRIC" id="fig|595434.4.peg.4060"/>
<protein>
    <submittedName>
        <fullName evidence="1">Uncharacterized protein</fullName>
    </submittedName>
</protein>
<name>A0A0J1BB06_RHOIS</name>
<comment type="caution">
    <text evidence="1">The sequence shown here is derived from an EMBL/GenBank/DDBJ whole genome shotgun (WGS) entry which is preliminary data.</text>
</comment>
<accession>A0A0J1BB06</accession>
<dbReference type="Proteomes" id="UP000036367">
    <property type="component" value="Unassembled WGS sequence"/>
</dbReference>
<gene>
    <name evidence="1" type="ORF">RISK_004282</name>
</gene>
<proteinExistence type="predicted"/>
<evidence type="ECO:0000313" key="2">
    <source>
        <dbReference type="Proteomes" id="UP000036367"/>
    </source>
</evidence>
<evidence type="ECO:0000313" key="1">
    <source>
        <dbReference type="EMBL" id="KLU03875.1"/>
    </source>
</evidence>
<sequence>MLVLSEAVLVLSEAVLVISLDLSMVLRCGLRDTIGIYREIIANR</sequence>
<keyword evidence="2" id="KW-1185">Reference proteome</keyword>
<dbReference type="EMBL" id="LECT01000031">
    <property type="protein sequence ID" value="KLU03875.1"/>
    <property type="molecule type" value="Genomic_DNA"/>
</dbReference>
<organism evidence="1 2">
    <name type="scientific">Rhodopirellula islandica</name>
    <dbReference type="NCBI Taxonomy" id="595434"/>
    <lineage>
        <taxon>Bacteria</taxon>
        <taxon>Pseudomonadati</taxon>
        <taxon>Planctomycetota</taxon>
        <taxon>Planctomycetia</taxon>
        <taxon>Pirellulales</taxon>
        <taxon>Pirellulaceae</taxon>
        <taxon>Rhodopirellula</taxon>
    </lineage>
</organism>
<dbReference type="AlphaFoldDB" id="A0A0J1BB06"/>
<reference evidence="1" key="1">
    <citation type="submission" date="2015-05" db="EMBL/GenBank/DDBJ databases">
        <title>Permanent draft genome of Rhodopirellula islandicus K833.</title>
        <authorList>
            <person name="Kizina J."/>
            <person name="Richter M."/>
            <person name="Glockner F.O."/>
            <person name="Harder J."/>
        </authorList>
    </citation>
    <scope>NUCLEOTIDE SEQUENCE [LARGE SCALE GENOMIC DNA]</scope>
    <source>
        <strain evidence="1">K833</strain>
    </source>
</reference>
<dbReference type="STRING" id="595434.RISK_004282"/>